<dbReference type="OrthoDB" id="9781328at2"/>
<dbReference type="EMBL" id="CP007139">
    <property type="protein sequence ID" value="AIE85770.1"/>
    <property type="molecule type" value="Genomic_DNA"/>
</dbReference>
<dbReference type="RefSeq" id="WP_025225670.1">
    <property type="nucleotide sequence ID" value="NZ_CP007139.1"/>
</dbReference>
<dbReference type="eggNOG" id="COG4967">
    <property type="taxonomic scope" value="Bacteria"/>
</dbReference>
<proteinExistence type="predicted"/>
<keyword evidence="3" id="KW-1185">Reference proteome</keyword>
<keyword evidence="1" id="KW-0812">Transmembrane</keyword>
<dbReference type="AlphaFoldDB" id="A0A068NSL8"/>
<protein>
    <submittedName>
        <fullName evidence="2">Uncharacterized protein</fullName>
    </submittedName>
</protein>
<feature type="transmembrane region" description="Helical" evidence="1">
    <location>
        <begin position="12"/>
        <end position="33"/>
    </location>
</feature>
<evidence type="ECO:0000256" key="1">
    <source>
        <dbReference type="SAM" id="Phobius"/>
    </source>
</evidence>
<keyword evidence="1" id="KW-0472">Membrane</keyword>
<dbReference type="HOGENOM" id="CLU_419061_0_0_0"/>
<dbReference type="STRING" id="661478.OP10G_2402"/>
<reference evidence="2 3" key="1">
    <citation type="journal article" date="2014" name="PLoS ONE">
        <title>The first complete genome sequence of the class fimbriimonadia in the phylum armatimonadetes.</title>
        <authorList>
            <person name="Hu Z.Y."/>
            <person name="Wang Y.Z."/>
            <person name="Im W.T."/>
            <person name="Wang S.Y."/>
            <person name="Zhao G.P."/>
            <person name="Zheng H.J."/>
            <person name="Quan Z.X."/>
        </authorList>
    </citation>
    <scope>NUCLEOTIDE SEQUENCE [LARGE SCALE GENOMIC DNA]</scope>
    <source>
        <strain evidence="2">Gsoil 348</strain>
    </source>
</reference>
<dbReference type="Proteomes" id="UP000027982">
    <property type="component" value="Chromosome"/>
</dbReference>
<sequence>MSPTRRTAGTTLIEVLVVIVIFLVGILAVIQIFPKGFQILVLGRNNSIASALARDEIERLKTRSDELPEAIVPTVTDANGNTVVDPSRSPDDLGPYGDAISATGILSWNGKPLGDWTRFNGANIFRHIIGEGRQIPAPRTVGSTLYGSMVLLNFGPVDFNANTFAAYGNDMTARMGVPLDTDRKGEDEFFIQNQESPAVTIRVPSGPKLLPGGITNQSTRVYYVSFSAYMSDGTKRDFVDLSFSVPQSDPLPNGEQPMYGQPLAGLIPSGTLASLDLGTLRVRRGFEPIPVNGNWQAYEPYSYKLLNPGLGVLLFSPNAFGQFVSGPGGREPLRARISYDVYDWRILREEFRFPVGQQAQHQLAVGSIKVGGLSGFDGRNQQPIPVVEGTGSQTEVANALQSGFFVLVDMDTGGVYMEKDKDALANTTDVYISVNKSNGLVTVRDLDPSTPGTQANLLLPDGQILPNVTIDNRAVRALYMARNEFAVQVLKAASTYSVSYGVPGFRQYYVGGSVPAVGGQPTRIYFPRSDAGRKVSVSVINYRRSGDTSPRQILDQDFVIKFPTSADPMNLPCIDLKEVDLAATTLDANIDARSLGYAVRDVKGSSVAVRTLWNPDFFRLGLDVAANMTKVNQWGRGWRRSTNESYLEQGDVSR</sequence>
<evidence type="ECO:0000313" key="2">
    <source>
        <dbReference type="EMBL" id="AIE85770.1"/>
    </source>
</evidence>
<evidence type="ECO:0000313" key="3">
    <source>
        <dbReference type="Proteomes" id="UP000027982"/>
    </source>
</evidence>
<dbReference type="KEGG" id="fgi:OP10G_2402"/>
<accession>A0A068NSL8</accession>
<name>A0A068NSL8_FIMGI</name>
<organism evidence="2 3">
    <name type="scientific">Fimbriimonas ginsengisoli Gsoil 348</name>
    <dbReference type="NCBI Taxonomy" id="661478"/>
    <lineage>
        <taxon>Bacteria</taxon>
        <taxon>Bacillati</taxon>
        <taxon>Armatimonadota</taxon>
        <taxon>Fimbriimonadia</taxon>
        <taxon>Fimbriimonadales</taxon>
        <taxon>Fimbriimonadaceae</taxon>
        <taxon>Fimbriimonas</taxon>
    </lineage>
</organism>
<gene>
    <name evidence="2" type="ORF">OP10G_2402</name>
</gene>
<keyword evidence="1" id="KW-1133">Transmembrane helix</keyword>